<feature type="transmembrane region" description="Helical" evidence="6">
    <location>
        <begin position="724"/>
        <end position="744"/>
    </location>
</feature>
<evidence type="ECO:0000313" key="14">
    <source>
        <dbReference type="Proteomes" id="UP000220214"/>
    </source>
</evidence>
<comment type="subcellular location">
    <subcellularLocation>
        <location evidence="1">Vacuole membrane</location>
        <topology evidence="1">Multi-pass membrane protein</topology>
    </subcellularLocation>
</comment>
<dbReference type="Proteomes" id="UP000219974">
    <property type="component" value="Chromosome 11"/>
</dbReference>
<keyword evidence="5 6" id="KW-0472">Membrane</keyword>
<name>A0A0Y9XT72_PLABE</name>
<feature type="transmembrane region" description="Helical" evidence="6">
    <location>
        <begin position="695"/>
        <end position="712"/>
    </location>
</feature>
<dbReference type="OMA" id="KIHHEEW"/>
<dbReference type="GO" id="GO:0006799">
    <property type="term" value="P:polyphosphate biosynthetic process"/>
    <property type="evidence" value="ECO:0007669"/>
    <property type="project" value="UniProtKB-ARBA"/>
</dbReference>
<dbReference type="Pfam" id="PF09359">
    <property type="entry name" value="VTC"/>
    <property type="match status" value="1"/>
</dbReference>
<feature type="domain" description="SPX" evidence="7">
    <location>
        <begin position="1"/>
        <end position="153"/>
    </location>
</feature>
<dbReference type="EMBL" id="LT160031">
    <property type="protein sequence ID" value="CXI64029.1"/>
    <property type="molecule type" value="Genomic_DNA"/>
</dbReference>
<feature type="transmembrane region" description="Helical" evidence="6">
    <location>
        <begin position="769"/>
        <end position="791"/>
    </location>
</feature>
<gene>
    <name evidence="8" type="ORF">PBK173_000286900</name>
    <name evidence="10" type="ORF">PBNK65E_000279100</name>
    <name evidence="9" type="ORF">PBNK65NY_000278300</name>
    <name evidence="11" type="ORF">PBSP11RLL_000278600</name>
</gene>
<dbReference type="EMBL" id="LT614637">
    <property type="protein sequence ID" value="SCN26802.1"/>
    <property type="molecule type" value="Genomic_DNA"/>
</dbReference>
<dbReference type="EMBL" id="LT608147">
    <property type="protein sequence ID" value="SCM23844.1"/>
    <property type="molecule type" value="Genomic_DNA"/>
</dbReference>
<sequence length="799" mass="95658">MEEIPKHYKKYYVSHKKIKRIILNMGKKYKKKLEKGLIQNTVKHADKHRIRMLPPFLYNDIISHEIKKVNKFSENKYNEILKNLVGVYKELKKMRCNSELLENRKDIEKVLDLIGCDIIHFDFYIQKNFKIIMKLVFFFDKIMNISINQWVLLSLIKEKFCNINIENLIVYLSFLYSSLRLINSNEVNDRGKNNESKNNETWIPPDTFERTSNKFLVKLDHIIYTKVKIVKYLPYLIFGLSNDDIEHNFMSLIEKEEIKKKKKKIEKPNIHQINEINVNLPISKIRNDEENKDILNEKKLKKSLKESQQITSVYFDNKDATCFSKRILRYENAQLIRFRWYNDNEYDHNKIIFIERKIHHEEWTGENSTKDRFELEQKYVLKYMNGELNIRNYFIKKFNKKKKELYKIAHQKNSITGQANCVDEKKIKNLEKKTKKNIKLANEIQKMILNNNLEPIIRTSYLRSAFQQSTDNTLRISIDTNISMLNEYIKKREYWCRLSEEVLGKNEVIRLNYGIIEVKLKVNKIPEWITHILNSNESINLYKYSKYQTAMALLHSEKIKYIPIWVYENIHQRFKSKSNFSDITIKDSHGHISDFGKNDFVHNPNLKRVIKNDDNDNIDTIGNNMNQYSHKYAYPTNGYAADFNMSTYNTLEKMNELEKTFYWINNKYNKKFKENEKINLLKIDPKINFAAERTFLHYAIVSVYITLLALFLDRYKNKNTNIYLVVILLLITSFSSLISSYFFFLKRNCIIQKRKTGESKTKRLRFDSFYSPLILLVLLLFSIALSIYFNFNFKAKTLI</sequence>
<evidence type="ECO:0000313" key="12">
    <source>
        <dbReference type="Proteomes" id="UP000069549"/>
    </source>
</evidence>
<dbReference type="Proteomes" id="UP000069549">
    <property type="component" value="Chromosome 11"/>
</dbReference>
<reference evidence="8 12" key="1">
    <citation type="submission" date="2016-02" db="EMBL/GenBank/DDBJ databases">
        <authorList>
            <consortium name="Pathogen Informatics"/>
        </authorList>
    </citation>
    <scope>NUCLEOTIDE SEQUENCE [LARGE SCALE GENOMIC DNA]</scope>
    <source>
        <strain evidence="8 12">K173</strain>
        <strain evidence="9 15">NK65 ny</strain>
        <strain evidence="10 14">NK65e</strain>
        <strain evidence="11 13">SP11 RLL</strain>
    </source>
</reference>
<evidence type="ECO:0000313" key="10">
    <source>
        <dbReference type="EMBL" id="SCN26802.1"/>
    </source>
</evidence>
<organism evidence="8 12">
    <name type="scientific">Plasmodium berghei</name>
    <dbReference type="NCBI Taxonomy" id="5821"/>
    <lineage>
        <taxon>Eukaryota</taxon>
        <taxon>Sar</taxon>
        <taxon>Alveolata</taxon>
        <taxon>Apicomplexa</taxon>
        <taxon>Aconoidasida</taxon>
        <taxon>Haemosporida</taxon>
        <taxon>Plasmodiidae</taxon>
        <taxon>Plasmodium</taxon>
        <taxon>Plasmodium (Vinckeia)</taxon>
    </lineage>
</organism>
<dbReference type="VEuPathDB" id="PlasmoDB:PBANKA_1121200"/>
<evidence type="ECO:0000256" key="3">
    <source>
        <dbReference type="ARBA" id="ARBA00022692"/>
    </source>
</evidence>
<proteinExistence type="predicted"/>
<evidence type="ECO:0000259" key="7">
    <source>
        <dbReference type="PROSITE" id="PS51382"/>
    </source>
</evidence>
<accession>A0A0Y9XT72</accession>
<dbReference type="PANTHER" id="PTHR46140:SF1">
    <property type="entry name" value="VACUOLAR TRANSPORTER CHAPERONE COMPLEX SUBUNIT 4-RELATED"/>
    <property type="match status" value="1"/>
</dbReference>
<dbReference type="PANTHER" id="PTHR46140">
    <property type="entry name" value="VACUOLAR TRANSPORTER CHAPERONE 1-RELATED"/>
    <property type="match status" value="1"/>
</dbReference>
<dbReference type="InterPro" id="IPR004331">
    <property type="entry name" value="SPX_dom"/>
</dbReference>
<keyword evidence="4 6" id="KW-1133">Transmembrane helix</keyword>
<dbReference type="Gene3D" id="3.20.100.30">
    <property type="entry name" value="VTC, catalytic tunnel domain"/>
    <property type="match status" value="1"/>
</dbReference>
<dbReference type="Proteomes" id="UP000220214">
    <property type="component" value="Chromosome 11"/>
</dbReference>
<dbReference type="EMBL" id="LT608275">
    <property type="protein sequence ID" value="SCO61155.1"/>
    <property type="molecule type" value="Genomic_DNA"/>
</dbReference>
<evidence type="ECO:0000256" key="1">
    <source>
        <dbReference type="ARBA" id="ARBA00004128"/>
    </source>
</evidence>
<dbReference type="Proteomes" id="UP000516480">
    <property type="component" value="Chromosome 11"/>
</dbReference>
<keyword evidence="2" id="KW-0926">Vacuole</keyword>
<evidence type="ECO:0000313" key="11">
    <source>
        <dbReference type="EMBL" id="SCO61155.1"/>
    </source>
</evidence>
<evidence type="ECO:0000313" key="13">
    <source>
        <dbReference type="Proteomes" id="UP000219974"/>
    </source>
</evidence>
<dbReference type="InterPro" id="IPR042267">
    <property type="entry name" value="VTC_sf"/>
</dbReference>
<evidence type="ECO:0000256" key="5">
    <source>
        <dbReference type="ARBA" id="ARBA00023136"/>
    </source>
</evidence>
<evidence type="ECO:0000313" key="8">
    <source>
        <dbReference type="EMBL" id="CXI64029.1"/>
    </source>
</evidence>
<dbReference type="InterPro" id="IPR051572">
    <property type="entry name" value="VTC_Complex_Subunit"/>
</dbReference>
<dbReference type="PROSITE" id="PS51382">
    <property type="entry name" value="SPX"/>
    <property type="match status" value="1"/>
</dbReference>
<keyword evidence="3 6" id="KW-0812">Transmembrane</keyword>
<evidence type="ECO:0000256" key="2">
    <source>
        <dbReference type="ARBA" id="ARBA00022554"/>
    </source>
</evidence>
<evidence type="ECO:0000313" key="9">
    <source>
        <dbReference type="EMBL" id="SCM23844.1"/>
    </source>
</evidence>
<dbReference type="AlphaFoldDB" id="A0A0Y9XT72"/>
<evidence type="ECO:0000256" key="4">
    <source>
        <dbReference type="ARBA" id="ARBA00022989"/>
    </source>
</evidence>
<protein>
    <submittedName>
        <fullName evidence="8">Vacuolar transporter chaperone, putative</fullName>
    </submittedName>
</protein>
<evidence type="ECO:0000256" key="6">
    <source>
        <dbReference type="SAM" id="Phobius"/>
    </source>
</evidence>
<dbReference type="GO" id="GO:0005774">
    <property type="term" value="C:vacuolar membrane"/>
    <property type="evidence" value="ECO:0007669"/>
    <property type="project" value="UniProtKB-SubCell"/>
</dbReference>
<dbReference type="InterPro" id="IPR018966">
    <property type="entry name" value="VTC_domain"/>
</dbReference>
<evidence type="ECO:0000313" key="15">
    <source>
        <dbReference type="Proteomes" id="UP000516480"/>
    </source>
</evidence>